<dbReference type="Proteomes" id="UP000297011">
    <property type="component" value="Segment"/>
</dbReference>
<accession>A0A4D6DWI0</accession>
<organism evidence="1 2">
    <name type="scientific">Enterococcus phage vB_EfaM_Ef2.3</name>
    <dbReference type="NCBI Taxonomy" id="2546634"/>
    <lineage>
        <taxon>Viruses</taxon>
        <taxon>Duplodnaviria</taxon>
        <taxon>Heunggongvirae</taxon>
        <taxon>Uroviricota</taxon>
        <taxon>Caudoviricetes</taxon>
        <taxon>Herelleviridae</taxon>
        <taxon>Brockvirinae</taxon>
        <taxon>Kochikohdavirus</taxon>
        <taxon>Kochikohdavirus Ef23</taxon>
    </lineage>
</organism>
<reference evidence="1 2" key="1">
    <citation type="submission" date="2019-03" db="EMBL/GenBank/DDBJ databases">
        <title>Bacteriophages that Target Cytolytic Enterococcus faecalis Reduce Features of Ethanol-induced Liver Disease.</title>
        <authorList>
            <person name="Fouts D.E."/>
            <person name="Duan Y."/>
            <person name="White R.C."/>
            <person name="Nguyen K."/>
            <person name="Singh I."/>
            <person name="Schnabl B."/>
        </authorList>
    </citation>
    <scope>NUCLEOTIDE SEQUENCE [LARGE SCALE GENOMIC DNA]</scope>
</reference>
<evidence type="ECO:0000313" key="1">
    <source>
        <dbReference type="EMBL" id="QBZ70176.1"/>
    </source>
</evidence>
<keyword evidence="2" id="KW-1185">Reference proteome</keyword>
<proteinExistence type="predicted"/>
<name>A0A4D6DWI0_9CAUD</name>
<sequence length="34" mass="3881">MEGEVVYLDEFMNFLTDSGINTDDINVVDDRQEG</sequence>
<dbReference type="EMBL" id="MK721192">
    <property type="protein sequence ID" value="QBZ70176.1"/>
    <property type="molecule type" value="Genomic_DNA"/>
</dbReference>
<evidence type="ECO:0000313" key="2">
    <source>
        <dbReference type="Proteomes" id="UP000297011"/>
    </source>
</evidence>
<protein>
    <submittedName>
        <fullName evidence="1">Uncharacterized protein</fullName>
    </submittedName>
</protein>